<feature type="region of interest" description="Disordered" evidence="2">
    <location>
        <begin position="712"/>
        <end position="734"/>
    </location>
</feature>
<feature type="compositionally biased region" description="Polar residues" evidence="2">
    <location>
        <begin position="1068"/>
        <end position="1077"/>
    </location>
</feature>
<feature type="region of interest" description="Disordered" evidence="2">
    <location>
        <begin position="457"/>
        <end position="477"/>
    </location>
</feature>
<evidence type="ECO:0000313" key="4">
    <source>
        <dbReference type="Proteomes" id="UP000039865"/>
    </source>
</evidence>
<dbReference type="AlphaFoldDB" id="A0A077ZTZ1"/>
<accession>A0A077ZTZ1</accession>
<gene>
    <name evidence="3" type="primary">Contig7350.g7853</name>
    <name evidence="3" type="ORF">STYLEM_2308</name>
</gene>
<organism evidence="3 4">
    <name type="scientific">Stylonychia lemnae</name>
    <name type="common">Ciliate</name>
    <dbReference type="NCBI Taxonomy" id="5949"/>
    <lineage>
        <taxon>Eukaryota</taxon>
        <taxon>Sar</taxon>
        <taxon>Alveolata</taxon>
        <taxon>Ciliophora</taxon>
        <taxon>Intramacronucleata</taxon>
        <taxon>Spirotrichea</taxon>
        <taxon>Stichotrichia</taxon>
        <taxon>Sporadotrichida</taxon>
        <taxon>Oxytrichidae</taxon>
        <taxon>Stylonychinae</taxon>
        <taxon>Stylonychia</taxon>
    </lineage>
</organism>
<dbReference type="InParanoid" id="A0A077ZTZ1"/>
<evidence type="ECO:0000256" key="2">
    <source>
        <dbReference type="SAM" id="MobiDB-lite"/>
    </source>
</evidence>
<reference evidence="3 4" key="1">
    <citation type="submission" date="2014-06" db="EMBL/GenBank/DDBJ databases">
        <authorList>
            <person name="Swart Estienne"/>
        </authorList>
    </citation>
    <scope>NUCLEOTIDE SEQUENCE [LARGE SCALE GENOMIC DNA]</scope>
    <source>
        <strain evidence="3 4">130c</strain>
    </source>
</reference>
<feature type="compositionally biased region" description="Polar residues" evidence="2">
    <location>
        <begin position="815"/>
        <end position="835"/>
    </location>
</feature>
<feature type="coiled-coil region" evidence="1">
    <location>
        <begin position="596"/>
        <end position="623"/>
    </location>
</feature>
<dbReference type="Proteomes" id="UP000039865">
    <property type="component" value="Unassembled WGS sequence"/>
</dbReference>
<protein>
    <submittedName>
        <fullName evidence="3">Uncharacterized protein</fullName>
    </submittedName>
</protein>
<feature type="region of interest" description="Disordered" evidence="2">
    <location>
        <begin position="190"/>
        <end position="233"/>
    </location>
</feature>
<evidence type="ECO:0000256" key="1">
    <source>
        <dbReference type="SAM" id="Coils"/>
    </source>
</evidence>
<dbReference type="EMBL" id="CCKQ01002242">
    <property type="protein sequence ID" value="CDW73332.1"/>
    <property type="molecule type" value="Genomic_DNA"/>
</dbReference>
<proteinExistence type="predicted"/>
<feature type="compositionally biased region" description="Polar residues" evidence="2">
    <location>
        <begin position="190"/>
        <end position="200"/>
    </location>
</feature>
<evidence type="ECO:0000313" key="3">
    <source>
        <dbReference type="EMBL" id="CDW73332.1"/>
    </source>
</evidence>
<sequence length="1181" mass="136672">MKENSYHLEGIQSYIPSKQSHAQNHSFAQGSFSVLRDSSNFNFSSKEASLVKSPEFNRDGSKSGTFSKDNSVYDTIKNTSSVLLDSNQQQNFSIQSSIMNAQNPDVMAENQRLKSQIEFLKQALMAIKQENNIEIPSFMIDEPQNPLLSPHSTQNDVIQDEQELKQQQIMQSSTTSSNLTNLIQDKQMQKYDSIQTPQQQSFRQPSTRRRKRSDRKSLLNNSSMCFNNNLASPSPLRQQEFTLSFSKDELPLQIQSRKGFNKNPINEESKLSDSLLIDQSSINMLDISNMIKNDSQNIIENGHSRQDSYEQQMDKQSQIQQKYEKLIQELSNESLQYQLEKASNVSVKSSIQTKSQNRHQLSTQLHPILELESKLEQINQEEKKMLQMITNKQQPYQQKQAQTSKNANNVIKEFSINSKATKKEHQKVSKIINASFNNGLKTQQSQKENYKIPDKIKHPKQSQRLTTACNNSQLSKKPKVKIENSSAIISEIQKVKMFSEQNSSIINNESCQEPVNIEIQDDSMKLIDQMVTQFENKYKDLTPLRKNQSKQQSRNLNSAISGSMNTGSSISYTNNNQSICAPFNEKDEKQFGRYSIEEIESRKDQRLQSIQRAEEVLKELLKDEKYTPRQASSMIFSQKRTFHQKQESEEFSLGNISHHFSQKSEMVGQSQTYERENRQLNNKSVIIQSQKQHSNFQPQAQHVKITQPYVDHAQPKNQPKKSQSKSIIRKVTGQKNIVPTSETLNDQFKPQIIRNDRNKSFVDPELLYEQKNKSVEKRRQRIIQQKHEESLKKLELKYQKIDELRASRNTMVQPGQNISKHYSNNKNKSLENPSRCNFKDTGSRDMTPLRKQKSMNEFQSITPTRMNLQLNKQNHLGKSFQNLFQTHNNANQHQTIQPEYDNNSYLRTPSSNNLQLLTQRQNAFPQGYSRQFITINNHTVHQEMFSKSTEKQQQSRVYENYQTNLTHNQNRLSVESSSITNFKSIISNKQNQKRQKSSEIVSCKIQGQNGKSLKNYRQLKKQHNNMKQKVQSTIQILKSDNIQQQIATQILQQPFQSSRDSNHEYTSRLKSNRSVSRSPLRLAPNERRFNGSQLTSLMNMSNVNKSTASIGGGASVHQNFHKKKSSIYDDSNLDEFEDEVEHFEYELTNGNQQELQQCGNCERLKSKGLSTKFCLQHDHQL</sequence>
<keyword evidence="4" id="KW-1185">Reference proteome</keyword>
<feature type="compositionally biased region" description="Polar residues" evidence="2">
    <location>
        <begin position="462"/>
        <end position="475"/>
    </location>
</feature>
<name>A0A077ZTZ1_STYLE</name>
<feature type="coiled-coil region" evidence="1">
    <location>
        <begin position="309"/>
        <end position="340"/>
    </location>
</feature>
<feature type="region of interest" description="Disordered" evidence="2">
    <location>
        <begin position="815"/>
        <end position="847"/>
    </location>
</feature>
<keyword evidence="1" id="KW-0175">Coiled coil</keyword>
<feature type="compositionally biased region" description="Polar residues" evidence="2">
    <location>
        <begin position="545"/>
        <end position="562"/>
    </location>
</feature>
<feature type="compositionally biased region" description="Polar residues" evidence="2">
    <location>
        <begin position="218"/>
        <end position="233"/>
    </location>
</feature>
<feature type="region of interest" description="Disordered" evidence="2">
    <location>
        <begin position="542"/>
        <end position="562"/>
    </location>
</feature>
<feature type="region of interest" description="Disordered" evidence="2">
    <location>
        <begin position="1053"/>
        <end position="1078"/>
    </location>
</feature>